<name>A0A016VUN4_9BILA</name>
<evidence type="ECO:0000313" key="2">
    <source>
        <dbReference type="EMBL" id="EYC30757.1"/>
    </source>
</evidence>
<feature type="signal peptide" evidence="1">
    <location>
        <begin position="1"/>
        <end position="21"/>
    </location>
</feature>
<dbReference type="EMBL" id="JARK01001340">
    <property type="protein sequence ID" value="EYC30757.1"/>
    <property type="molecule type" value="Genomic_DNA"/>
</dbReference>
<gene>
    <name evidence="2" type="primary">Acey_s0004.g1751</name>
    <name evidence="2" type="ORF">Y032_0004g1751</name>
</gene>
<protein>
    <submittedName>
        <fullName evidence="2">Uncharacterized protein</fullName>
    </submittedName>
</protein>
<reference evidence="3" key="1">
    <citation type="journal article" date="2015" name="Nat. Genet.">
        <title>The genome and transcriptome of the zoonotic hookworm Ancylostoma ceylanicum identify infection-specific gene families.</title>
        <authorList>
            <person name="Schwarz E.M."/>
            <person name="Hu Y."/>
            <person name="Antoshechkin I."/>
            <person name="Miller M.M."/>
            <person name="Sternberg P.W."/>
            <person name="Aroian R.V."/>
        </authorList>
    </citation>
    <scope>NUCLEOTIDE SEQUENCE</scope>
    <source>
        <strain evidence="3">HY135</strain>
    </source>
</reference>
<accession>A0A016VUN4</accession>
<keyword evidence="3" id="KW-1185">Reference proteome</keyword>
<dbReference type="AlphaFoldDB" id="A0A016VUN4"/>
<comment type="caution">
    <text evidence="2">The sequence shown here is derived from an EMBL/GenBank/DDBJ whole genome shotgun (WGS) entry which is preliminary data.</text>
</comment>
<sequence>MSSWNVVVILVFSVLRNPSELSVGTRKRLILFEHGSSVGYKRGGTLLVEVLEDQFCDVGKSGVRRYHEVFSNEVCLVGVVGVIRTEYVFFELRKSLMTSHFK</sequence>
<dbReference type="Proteomes" id="UP000024635">
    <property type="component" value="Unassembled WGS sequence"/>
</dbReference>
<feature type="chain" id="PRO_5001491157" evidence="1">
    <location>
        <begin position="22"/>
        <end position="102"/>
    </location>
</feature>
<evidence type="ECO:0000313" key="3">
    <source>
        <dbReference type="Proteomes" id="UP000024635"/>
    </source>
</evidence>
<evidence type="ECO:0000256" key="1">
    <source>
        <dbReference type="SAM" id="SignalP"/>
    </source>
</evidence>
<proteinExistence type="predicted"/>
<keyword evidence="1" id="KW-0732">Signal</keyword>
<organism evidence="2 3">
    <name type="scientific">Ancylostoma ceylanicum</name>
    <dbReference type="NCBI Taxonomy" id="53326"/>
    <lineage>
        <taxon>Eukaryota</taxon>
        <taxon>Metazoa</taxon>
        <taxon>Ecdysozoa</taxon>
        <taxon>Nematoda</taxon>
        <taxon>Chromadorea</taxon>
        <taxon>Rhabditida</taxon>
        <taxon>Rhabditina</taxon>
        <taxon>Rhabditomorpha</taxon>
        <taxon>Strongyloidea</taxon>
        <taxon>Ancylostomatidae</taxon>
        <taxon>Ancylostomatinae</taxon>
        <taxon>Ancylostoma</taxon>
    </lineage>
</organism>